<dbReference type="InParanoid" id="V5FNQ0"/>
<comment type="caution">
    <text evidence="3">The sequence shown here is derived from an EMBL/GenBank/DDBJ whole genome shotgun (WGS) entry which is preliminary data.</text>
</comment>
<evidence type="ECO:0000256" key="2">
    <source>
        <dbReference type="SAM" id="SignalP"/>
    </source>
</evidence>
<evidence type="ECO:0000256" key="1">
    <source>
        <dbReference type="SAM" id="MobiDB-lite"/>
    </source>
</evidence>
<gene>
    <name evidence="3" type="ORF">PVAR5_2180</name>
</gene>
<reference evidence="4" key="1">
    <citation type="journal article" date="2014" name="Genome Announc.">
        <title>Draft genome sequence of the formaldehyde-resistant fungus Byssochlamys spectabilis No. 5 (anamorph Paecilomyces variotii No. 5) (NBRC109023).</title>
        <authorList>
            <person name="Oka T."/>
            <person name="Ekino K."/>
            <person name="Fukuda K."/>
            <person name="Nomura Y."/>
        </authorList>
    </citation>
    <scope>NUCLEOTIDE SEQUENCE [LARGE SCALE GENOMIC DNA]</scope>
    <source>
        <strain evidence="4">No. 5 / NBRC 109023</strain>
    </source>
</reference>
<dbReference type="Gene3D" id="2.70.50.70">
    <property type="match status" value="1"/>
</dbReference>
<dbReference type="PANTHER" id="PTHR36182">
    <property type="entry name" value="PROTEIN, PUTATIVE (AFU_ORTHOLOGUE AFUA_6G10930)-RELATED"/>
    <property type="match status" value="1"/>
</dbReference>
<feature type="region of interest" description="Disordered" evidence="1">
    <location>
        <begin position="311"/>
        <end position="338"/>
    </location>
</feature>
<dbReference type="Proteomes" id="UP000018001">
    <property type="component" value="Unassembled WGS sequence"/>
</dbReference>
<feature type="region of interest" description="Disordered" evidence="1">
    <location>
        <begin position="234"/>
        <end position="295"/>
    </location>
</feature>
<evidence type="ECO:0000313" key="4">
    <source>
        <dbReference type="Proteomes" id="UP000018001"/>
    </source>
</evidence>
<evidence type="ECO:0000313" key="3">
    <source>
        <dbReference type="EMBL" id="GAD93568.1"/>
    </source>
</evidence>
<dbReference type="OrthoDB" id="2342176at2759"/>
<name>V5FNQ0_BYSSN</name>
<feature type="signal peptide" evidence="2">
    <location>
        <begin position="1"/>
        <end position="19"/>
    </location>
</feature>
<dbReference type="AlphaFoldDB" id="V5FNQ0"/>
<dbReference type="HOGENOM" id="CLU_032571_1_0_1"/>
<feature type="chain" id="PRO_5004733273" description="Endoglucanase" evidence="2">
    <location>
        <begin position="20"/>
        <end position="406"/>
    </location>
</feature>
<dbReference type="EMBL" id="BAUL01000061">
    <property type="protein sequence ID" value="GAD93568.1"/>
    <property type="molecule type" value="Genomic_DNA"/>
</dbReference>
<keyword evidence="4" id="KW-1185">Reference proteome</keyword>
<keyword evidence="2" id="KW-0732">Signal</keyword>
<proteinExistence type="predicted"/>
<dbReference type="PANTHER" id="PTHR36182:SF2">
    <property type="entry name" value="LYTIC POLYSACCHARIDE MONOOXYGENASE"/>
    <property type="match status" value="1"/>
</dbReference>
<feature type="compositionally biased region" description="Low complexity" evidence="1">
    <location>
        <begin position="248"/>
        <end position="295"/>
    </location>
</feature>
<evidence type="ECO:0008006" key="5">
    <source>
        <dbReference type="Google" id="ProtNLM"/>
    </source>
</evidence>
<organism evidence="3 4">
    <name type="scientific">Byssochlamys spectabilis (strain No. 5 / NBRC 109023)</name>
    <name type="common">Paecilomyces variotii</name>
    <dbReference type="NCBI Taxonomy" id="1356009"/>
    <lineage>
        <taxon>Eukaryota</taxon>
        <taxon>Fungi</taxon>
        <taxon>Dikarya</taxon>
        <taxon>Ascomycota</taxon>
        <taxon>Pezizomycotina</taxon>
        <taxon>Eurotiomycetes</taxon>
        <taxon>Eurotiomycetidae</taxon>
        <taxon>Eurotiales</taxon>
        <taxon>Thermoascaceae</taxon>
        <taxon>Paecilomyces</taxon>
    </lineage>
</organism>
<protein>
    <recommendedName>
        <fullName evidence="5">Endoglucanase</fullName>
    </recommendedName>
</protein>
<dbReference type="eggNOG" id="ENOG502S005">
    <property type="taxonomic scope" value="Eukaryota"/>
</dbReference>
<accession>V5FNQ0</accession>
<sequence>MFSKSIIAAAAVLSSVANAHIIMTSPVPYGTESLNNSPLDASGSDFPCKIRPQMWDNEESARSNNTFKIGDPQTLAFKGSATHGGGSCQVSLTTDEHPTKDSKWMVIHSIEGGCPIQTAGNLGGGPDTPVPNTFKFAIPDGISPGDYTLAWTWFNRIGNREMYMNCAPIKVEAGAQKRDVPAEKTKAISKRDNFPPMFVANINGCTTPEGVSIRFPDPGDSVDLAGLSSELMKLGQPACTGGPGEGPTGAAPSGTSGGASPATSSAAVSSASQSPVASSTPATTPTGTPGIFAPGASPIVSTSTATVAAVPASSSTPSSSGSSSSGSSSGAESGSCSPEGTWNCINGSSFQRCASGQWSSPVDMASGTTCTAGKADILKVGAVKRSARVPAGHLHAKRHIGRSSHL</sequence>